<keyword evidence="9 12" id="KW-0472">Membrane</keyword>
<dbReference type="Proteomes" id="UP000799750">
    <property type="component" value="Unassembled WGS sequence"/>
</dbReference>
<dbReference type="GO" id="GO:0005524">
    <property type="term" value="F:ATP binding"/>
    <property type="evidence" value="ECO:0007669"/>
    <property type="project" value="UniProtKB-KW"/>
</dbReference>
<reference evidence="14" key="1">
    <citation type="journal article" date="2020" name="Stud. Mycol.">
        <title>101 Dothideomycetes genomes: a test case for predicting lifestyles and emergence of pathogens.</title>
        <authorList>
            <person name="Haridas S."/>
            <person name="Albert R."/>
            <person name="Binder M."/>
            <person name="Bloem J."/>
            <person name="Labutti K."/>
            <person name="Salamov A."/>
            <person name="Andreopoulos B."/>
            <person name="Baker S."/>
            <person name="Barry K."/>
            <person name="Bills G."/>
            <person name="Bluhm B."/>
            <person name="Cannon C."/>
            <person name="Castanera R."/>
            <person name="Culley D."/>
            <person name="Daum C."/>
            <person name="Ezra D."/>
            <person name="Gonzalez J."/>
            <person name="Henrissat B."/>
            <person name="Kuo A."/>
            <person name="Liang C."/>
            <person name="Lipzen A."/>
            <person name="Lutzoni F."/>
            <person name="Magnuson J."/>
            <person name="Mondo S."/>
            <person name="Nolan M."/>
            <person name="Ohm R."/>
            <person name="Pangilinan J."/>
            <person name="Park H.-J."/>
            <person name="Ramirez L."/>
            <person name="Alfaro M."/>
            <person name="Sun H."/>
            <person name="Tritt A."/>
            <person name="Yoshinaga Y."/>
            <person name="Zwiers L.-H."/>
            <person name="Turgeon B."/>
            <person name="Goodwin S."/>
            <person name="Spatafora J."/>
            <person name="Crous P."/>
            <person name="Grigoriev I."/>
        </authorList>
    </citation>
    <scope>NUCLEOTIDE SEQUENCE</scope>
    <source>
        <strain evidence="14">CBS 269.34</strain>
    </source>
</reference>
<evidence type="ECO:0000256" key="12">
    <source>
        <dbReference type="SAM" id="Phobius"/>
    </source>
</evidence>
<keyword evidence="5 12" id="KW-0812">Transmembrane</keyword>
<keyword evidence="10" id="KW-0325">Glycoprotein</keyword>
<dbReference type="PANTHER" id="PTHR19241">
    <property type="entry name" value="ATP-BINDING CASSETTE TRANSPORTER"/>
    <property type="match status" value="1"/>
</dbReference>
<organism evidence="14 15">
    <name type="scientific">Lophium mytilinum</name>
    <dbReference type="NCBI Taxonomy" id="390894"/>
    <lineage>
        <taxon>Eukaryota</taxon>
        <taxon>Fungi</taxon>
        <taxon>Dikarya</taxon>
        <taxon>Ascomycota</taxon>
        <taxon>Pezizomycotina</taxon>
        <taxon>Dothideomycetes</taxon>
        <taxon>Pleosporomycetidae</taxon>
        <taxon>Mytilinidiales</taxon>
        <taxon>Mytilinidiaceae</taxon>
        <taxon>Lophium</taxon>
    </lineage>
</organism>
<dbReference type="OrthoDB" id="245989at2759"/>
<evidence type="ECO:0000313" key="14">
    <source>
        <dbReference type="EMBL" id="KAF2500591.1"/>
    </source>
</evidence>
<feature type="transmembrane region" description="Helical" evidence="12">
    <location>
        <begin position="1413"/>
        <end position="1431"/>
    </location>
</feature>
<feature type="region of interest" description="Disordered" evidence="11">
    <location>
        <begin position="769"/>
        <end position="801"/>
    </location>
</feature>
<feature type="transmembrane region" description="Helical" evidence="12">
    <location>
        <begin position="614"/>
        <end position="635"/>
    </location>
</feature>
<feature type="region of interest" description="Disordered" evidence="11">
    <location>
        <begin position="32"/>
        <end position="60"/>
    </location>
</feature>
<sequence>MVRRSTSISVLNTALPAGAGDDIFRTISRTFSHKSHNSHPGNNSEKWDDVEDSGEDSSVKTTVEEWRLTATVKDVQLNDPAESRSLGVTWKDLTVQVVPSDAMVHENVLSQFNIPQQIKEGRQKPALKTILNSSSGCVKPGEMLLVLGRPGSGCTTLLKMLANKRKGYTKVSGDVHFGSLDAKSAQQYRGYVVMNTEEELFYPTLTVGQTMDFATRLNIPHELPRDTESREAFQQKFKSFLLDSMGISHTEDTKVGDAFVRGVSGGERKRVSIIEALSTRASVMCWDNSTRGLDASTALEYTRALRCMTDAMGVATIVTLYQAGNGIYDLFDKVLVLDEGEQVFYGSREEARPFMESQGFVCGDGANVADFLTGVTVPSERAIRSGFESRFPRNNIELEQAYRQSPIKANMDRQLDYPTTHEAKTNTKTFCEAVTIDKSHQLPKSSPMTVSFLDQVRACVARQYQIIWGDKATFIIKQGSTLVQALIAGSLFYNAPANSAGLFVKGGSLFLALLYNALVAMSEVTDSFAGRPILSKHKAFAFFNPAAFCIAQIAADVPILLFQVSSFIVILYWMTALKATAAAFFTCWFVVYVTTFVMTAFFRMVGAAFPNFDAASKVSGFSITAFIVYIGYQIAKPAMHPWFVWIYWIDPLSYGFEAVMANEFKGQTIPCVYSNLIPNYLPQYQDSAHQACAGIAGARPGATEVSGEDYLASLSYSASHIWRNVGILFAWWILFVGLTIFFTQRWDDAAGSSGALLIPRENRRKVALPTIPTDEETQAHEKAPRQNATDSSDDAVASQNQAGTNLMRNTSVFTWRKLSYVVKTPHGDRTLLDNVHGYVKPGMLGALMGSSGAGKTTLLDVLAQRKTEGTIHGEIFVDGRPLPVSFQRSAGYCEQLDVHEAYSTVREALEFSALLRQSRETSREEKLAYVDTIIDLLELHDLEHTLIGKLGTGLSVEQRKRVTIGVELVSKPSILIFLDEPTSGLDGQAAFNTVRFLRKLADAGQAVLVTIHQPSAQLFAQFDTLLLLAKGGKTVYFGDIGDNANTIKDYFGRYDAPCPPGANPAEHMIDVVTGAHSEKDWHKVWLESPEADRMHRDLDSIITDAAGKEPGTTDDGHEFATNLWTQIRIVTHRANVNLFRNIDYVNNKLALHVGVALFIGFSFWQIGNSVAEQQLVLFALFNYIFVAPGVIAQLQPLFIERRDLYETREKKSKMYSWIAFVTGLIVSEMPYLVICAILYFLCFYYTAGLPVASDKAGATFFVMLIYQFIYTGMGQFVAAYAPNAVFASLVNPLLIGTLVSFCGVLVPYDQIQPFWRYWIYYLNPFNFLMGSLLVFTDFDWEIKCKESEFAVFDPPSGQTCAQYLGAWLSGPGSRNNLVNPDATAECRVCQYTRGSDYLDTVNLSDYYFGWRDAAICVIFAISSYALVYLLMKLRTKASKKAE</sequence>
<keyword evidence="8 12" id="KW-1133">Transmembrane helix</keyword>
<evidence type="ECO:0000256" key="3">
    <source>
        <dbReference type="ARBA" id="ARBA00022448"/>
    </source>
</evidence>
<evidence type="ECO:0000256" key="10">
    <source>
        <dbReference type="ARBA" id="ARBA00023180"/>
    </source>
</evidence>
<proteinExistence type="inferred from homology"/>
<accession>A0A6A6R7Q4</accession>
<feature type="transmembrane region" description="Helical" evidence="12">
    <location>
        <begin position="721"/>
        <end position="742"/>
    </location>
</feature>
<name>A0A6A6R7Q4_9PEZI</name>
<comment type="subcellular location">
    <subcellularLocation>
        <location evidence="1">Cell membrane</location>
        <topology evidence="1">Multi-pass membrane protein</topology>
    </subcellularLocation>
</comment>
<keyword evidence="15" id="KW-1185">Reference proteome</keyword>
<dbReference type="InterPro" id="IPR010929">
    <property type="entry name" value="PDR_CDR_ABC"/>
</dbReference>
<dbReference type="SUPFAM" id="SSF52540">
    <property type="entry name" value="P-loop containing nucleoside triphosphate hydrolases"/>
    <property type="match status" value="2"/>
</dbReference>
<dbReference type="PROSITE" id="PS50893">
    <property type="entry name" value="ABC_TRANSPORTER_2"/>
    <property type="match status" value="2"/>
</dbReference>
<keyword evidence="4" id="KW-1003">Cell membrane</keyword>
<dbReference type="CDD" id="cd03233">
    <property type="entry name" value="ABCG_PDR_domain1"/>
    <property type="match status" value="1"/>
</dbReference>
<feature type="domain" description="ABC transporter" evidence="13">
    <location>
        <begin position="816"/>
        <end position="1056"/>
    </location>
</feature>
<feature type="transmembrane region" description="Helical" evidence="12">
    <location>
        <begin position="1173"/>
        <end position="1194"/>
    </location>
</feature>
<dbReference type="SMART" id="SM00382">
    <property type="entry name" value="AAA"/>
    <property type="match status" value="2"/>
</dbReference>
<dbReference type="FunFam" id="3.40.50.300:FF:001465">
    <property type="entry name" value="ABC multidrug transporter (Eurofung)"/>
    <property type="match status" value="1"/>
</dbReference>
<feature type="transmembrane region" description="Helical" evidence="12">
    <location>
        <begin position="502"/>
        <end position="521"/>
    </location>
</feature>
<evidence type="ECO:0000256" key="8">
    <source>
        <dbReference type="ARBA" id="ARBA00022989"/>
    </source>
</evidence>
<evidence type="ECO:0000256" key="11">
    <source>
        <dbReference type="SAM" id="MobiDB-lite"/>
    </source>
</evidence>
<evidence type="ECO:0000256" key="1">
    <source>
        <dbReference type="ARBA" id="ARBA00004651"/>
    </source>
</evidence>
<keyword evidence="3" id="KW-0813">Transport</keyword>
<keyword evidence="6" id="KW-0547">Nucleotide-binding</keyword>
<evidence type="ECO:0000256" key="2">
    <source>
        <dbReference type="ARBA" id="ARBA00006012"/>
    </source>
</evidence>
<feature type="transmembrane region" description="Helical" evidence="12">
    <location>
        <begin position="1285"/>
        <end position="1306"/>
    </location>
</feature>
<dbReference type="Gene3D" id="3.40.50.300">
    <property type="entry name" value="P-loop containing nucleotide triphosphate hydrolases"/>
    <property type="match status" value="2"/>
</dbReference>
<dbReference type="GO" id="GO:0016887">
    <property type="term" value="F:ATP hydrolysis activity"/>
    <property type="evidence" value="ECO:0007669"/>
    <property type="project" value="InterPro"/>
</dbReference>
<evidence type="ECO:0000256" key="6">
    <source>
        <dbReference type="ARBA" id="ARBA00022741"/>
    </source>
</evidence>
<feature type="transmembrane region" description="Helical" evidence="12">
    <location>
        <begin position="581"/>
        <end position="602"/>
    </location>
</feature>
<dbReference type="InterPro" id="IPR017871">
    <property type="entry name" value="ABC_transporter-like_CS"/>
</dbReference>
<evidence type="ECO:0000256" key="5">
    <source>
        <dbReference type="ARBA" id="ARBA00022692"/>
    </source>
</evidence>
<dbReference type="GO" id="GO:0005886">
    <property type="term" value="C:plasma membrane"/>
    <property type="evidence" value="ECO:0007669"/>
    <property type="project" value="UniProtKB-SubCell"/>
</dbReference>
<dbReference type="InterPro" id="IPR003439">
    <property type="entry name" value="ABC_transporter-like_ATP-bd"/>
</dbReference>
<gene>
    <name evidence="14" type="ORF">BU16DRAFT_452632</name>
</gene>
<dbReference type="Pfam" id="PF19055">
    <property type="entry name" value="ABC2_membrane_7"/>
    <property type="match status" value="1"/>
</dbReference>
<feature type="domain" description="ABC transporter" evidence="13">
    <location>
        <begin position="109"/>
        <end position="364"/>
    </location>
</feature>
<evidence type="ECO:0000256" key="4">
    <source>
        <dbReference type="ARBA" id="ARBA00022475"/>
    </source>
</evidence>
<evidence type="ECO:0000313" key="15">
    <source>
        <dbReference type="Proteomes" id="UP000799750"/>
    </source>
</evidence>
<keyword evidence="7" id="KW-0067">ATP-binding</keyword>
<dbReference type="GO" id="GO:0140359">
    <property type="term" value="F:ABC-type transporter activity"/>
    <property type="evidence" value="ECO:0007669"/>
    <property type="project" value="InterPro"/>
</dbReference>
<dbReference type="InterPro" id="IPR034001">
    <property type="entry name" value="ABCG_PDR_1"/>
</dbReference>
<dbReference type="FunFam" id="3.40.50.300:FF:000054">
    <property type="entry name" value="ABC multidrug transporter atrF"/>
    <property type="match status" value="1"/>
</dbReference>
<dbReference type="Pfam" id="PF06422">
    <property type="entry name" value="PDR_CDR"/>
    <property type="match status" value="1"/>
</dbReference>
<evidence type="ECO:0000259" key="13">
    <source>
        <dbReference type="PROSITE" id="PS50893"/>
    </source>
</evidence>
<dbReference type="Pfam" id="PF00005">
    <property type="entry name" value="ABC_tran"/>
    <property type="match status" value="2"/>
</dbReference>
<dbReference type="PROSITE" id="PS00211">
    <property type="entry name" value="ABC_TRANSPORTER_1"/>
    <property type="match status" value="1"/>
</dbReference>
<dbReference type="InterPro" id="IPR043926">
    <property type="entry name" value="ABCG_dom"/>
</dbReference>
<dbReference type="InterPro" id="IPR013525">
    <property type="entry name" value="ABC2_TM"/>
</dbReference>
<evidence type="ECO:0000256" key="7">
    <source>
        <dbReference type="ARBA" id="ARBA00022840"/>
    </source>
</evidence>
<dbReference type="CDD" id="cd03232">
    <property type="entry name" value="ABCG_PDR_domain2"/>
    <property type="match status" value="1"/>
</dbReference>
<dbReference type="EMBL" id="MU004183">
    <property type="protein sequence ID" value="KAF2500591.1"/>
    <property type="molecule type" value="Genomic_DNA"/>
</dbReference>
<dbReference type="Pfam" id="PF01061">
    <property type="entry name" value="ABC2_membrane"/>
    <property type="match status" value="2"/>
</dbReference>
<feature type="transmembrane region" description="Helical" evidence="12">
    <location>
        <begin position="1258"/>
        <end position="1278"/>
    </location>
</feature>
<dbReference type="InterPro" id="IPR003593">
    <property type="entry name" value="AAA+_ATPase"/>
</dbReference>
<comment type="similarity">
    <text evidence="2">Belongs to the ABC transporter superfamily. ABCG family. PDR (TC 3.A.1.205) subfamily.</text>
</comment>
<feature type="transmembrane region" description="Helical" evidence="12">
    <location>
        <begin position="1215"/>
        <end position="1246"/>
    </location>
</feature>
<feature type="transmembrane region" description="Helical" evidence="12">
    <location>
        <begin position="542"/>
        <end position="575"/>
    </location>
</feature>
<feature type="transmembrane region" description="Helical" evidence="12">
    <location>
        <begin position="1149"/>
        <end position="1167"/>
    </location>
</feature>
<evidence type="ECO:0000256" key="9">
    <source>
        <dbReference type="ARBA" id="ARBA00023136"/>
    </source>
</evidence>
<dbReference type="InterPro" id="IPR027417">
    <property type="entry name" value="P-loop_NTPase"/>
</dbReference>
<protein>
    <submittedName>
        <fullName evidence="14">ABC transporter</fullName>
    </submittedName>
</protein>
<dbReference type="InterPro" id="IPR034003">
    <property type="entry name" value="ABCG_PDR_2"/>
</dbReference>